<dbReference type="eggNOG" id="COG1060">
    <property type="taxonomic scope" value="Bacteria"/>
</dbReference>
<organism evidence="2 3">
    <name type="scientific">Flavobacterium beibuense F44-8</name>
    <dbReference type="NCBI Taxonomy" id="1406840"/>
    <lineage>
        <taxon>Bacteria</taxon>
        <taxon>Pseudomonadati</taxon>
        <taxon>Bacteroidota</taxon>
        <taxon>Flavobacteriia</taxon>
        <taxon>Flavobacteriales</taxon>
        <taxon>Flavobacteriaceae</taxon>
        <taxon>Flavobacterium</taxon>
    </lineage>
</organism>
<accession>A0A0A2LJ41</accession>
<dbReference type="Pfam" id="PF07700">
    <property type="entry name" value="HNOB"/>
    <property type="match status" value="1"/>
</dbReference>
<dbReference type="GO" id="GO:0020037">
    <property type="term" value="F:heme binding"/>
    <property type="evidence" value="ECO:0007669"/>
    <property type="project" value="InterPro"/>
</dbReference>
<dbReference type="InterPro" id="IPR024096">
    <property type="entry name" value="NO_sig/Golgi_transp_ligand-bd"/>
</dbReference>
<gene>
    <name evidence="2" type="ORF">Q763_14955</name>
</gene>
<dbReference type="STRING" id="1406840.Q763_14955"/>
<evidence type="ECO:0000313" key="2">
    <source>
        <dbReference type="EMBL" id="KGO79173.1"/>
    </source>
</evidence>
<dbReference type="InterPro" id="IPR038158">
    <property type="entry name" value="H-NOX_domain_sf"/>
</dbReference>
<dbReference type="AlphaFoldDB" id="A0A0A2LJ41"/>
<comment type="caution">
    <text evidence="2">The sequence shown here is derived from an EMBL/GenBank/DDBJ whole genome shotgun (WGS) entry which is preliminary data.</text>
</comment>
<dbReference type="PANTHER" id="PTHR45655">
    <property type="entry name" value="GUANYLATE CYCLASE SOLUBLE SUBUNIT BETA-2"/>
    <property type="match status" value="1"/>
</dbReference>
<sequence length="179" mass="20611">MYGFVNNAIKDYVVSTFGQPLWSKVKMECALKPSFLDAEQPYNEELILATAKAVSNHIQIPISDILRGFGERISLTLSEKYKFLMESRGENLKDYLVNLPNFHNRIMLIYPELTPPEFRISNVAPNSLYLHYTSDKSGMKDLLIGYIDGLVKIFNETVFVETVESPHESRPQEVFKINW</sequence>
<dbReference type="EMBL" id="JRLV01000020">
    <property type="protein sequence ID" value="KGO79173.1"/>
    <property type="molecule type" value="Genomic_DNA"/>
</dbReference>
<evidence type="ECO:0000313" key="3">
    <source>
        <dbReference type="Proteomes" id="UP000030129"/>
    </source>
</evidence>
<protein>
    <recommendedName>
        <fullName evidence="1">Heme NO-binding domain-containing protein</fullName>
    </recommendedName>
</protein>
<dbReference type="Proteomes" id="UP000030129">
    <property type="component" value="Unassembled WGS sequence"/>
</dbReference>
<dbReference type="RefSeq" id="WP_035135643.1">
    <property type="nucleotide sequence ID" value="NZ_JRLV01000020.1"/>
</dbReference>
<dbReference type="InterPro" id="IPR011644">
    <property type="entry name" value="Heme_NO-bd"/>
</dbReference>
<dbReference type="Gene3D" id="3.90.1520.10">
    <property type="entry name" value="H-NOX domain"/>
    <property type="match status" value="1"/>
</dbReference>
<evidence type="ECO:0000259" key="1">
    <source>
        <dbReference type="Pfam" id="PF07700"/>
    </source>
</evidence>
<reference evidence="2 3" key="1">
    <citation type="submission" date="2013-09" db="EMBL/GenBank/DDBJ databases">
        <authorList>
            <person name="Zeng Z."/>
            <person name="Chen C."/>
        </authorList>
    </citation>
    <scope>NUCLEOTIDE SEQUENCE [LARGE SCALE GENOMIC DNA]</scope>
    <source>
        <strain evidence="2 3">F44-8</strain>
    </source>
</reference>
<dbReference type="SUPFAM" id="SSF111126">
    <property type="entry name" value="Ligand-binding domain in the NO signalling and Golgi transport"/>
    <property type="match status" value="1"/>
</dbReference>
<name>A0A0A2LJ41_9FLAO</name>
<feature type="domain" description="Heme NO-binding" evidence="1">
    <location>
        <begin position="2"/>
        <end position="161"/>
    </location>
</feature>
<dbReference type="PANTHER" id="PTHR45655:SF13">
    <property type="entry name" value="SOLUBLE GUANYLATE CYCLASE GCY-32-RELATED"/>
    <property type="match status" value="1"/>
</dbReference>
<proteinExistence type="predicted"/>
<keyword evidence="3" id="KW-1185">Reference proteome</keyword>